<dbReference type="AlphaFoldDB" id="A0AAF0BMS6"/>
<reference evidence="10" key="1">
    <citation type="submission" date="2023-01" db="EMBL/GenBank/DDBJ databases">
        <title>The genome sequence of Kordiimonadaceae bacterium 6D33.</title>
        <authorList>
            <person name="Liu Y."/>
        </authorList>
    </citation>
    <scope>NUCLEOTIDE SEQUENCE</scope>
    <source>
        <strain evidence="10">6D33</strain>
    </source>
</reference>
<dbReference type="InterPro" id="IPR041621">
    <property type="entry name" value="PDH_E1_M"/>
</dbReference>
<dbReference type="Pfam" id="PF17831">
    <property type="entry name" value="PDH_E1_M"/>
    <property type="match status" value="1"/>
</dbReference>
<dbReference type="InterPro" id="IPR009014">
    <property type="entry name" value="Transketo_C/PFOR_II"/>
</dbReference>
<evidence type="ECO:0000256" key="7">
    <source>
        <dbReference type="PIRNR" id="PIRNR000156"/>
    </source>
</evidence>
<keyword evidence="7" id="KW-0670">Pyruvate</keyword>
<organism evidence="10 11">
    <name type="scientific">Gimibacter soli</name>
    <dbReference type="NCBI Taxonomy" id="3024400"/>
    <lineage>
        <taxon>Bacteria</taxon>
        <taxon>Pseudomonadati</taxon>
        <taxon>Pseudomonadota</taxon>
        <taxon>Alphaproteobacteria</taxon>
        <taxon>Kordiimonadales</taxon>
        <taxon>Temperatibacteraceae</taxon>
        <taxon>Gimibacter</taxon>
    </lineage>
</organism>
<dbReference type="EMBL" id="CP116805">
    <property type="protein sequence ID" value="WCL54990.1"/>
    <property type="molecule type" value="Genomic_DNA"/>
</dbReference>
<dbReference type="InterPro" id="IPR051157">
    <property type="entry name" value="PDH/Transketolase"/>
</dbReference>
<dbReference type="InterPro" id="IPR029061">
    <property type="entry name" value="THDP-binding"/>
</dbReference>
<dbReference type="PIRSF" id="PIRSF000156">
    <property type="entry name" value="Pyruvate_dh_E1"/>
    <property type="match status" value="1"/>
</dbReference>
<keyword evidence="7" id="KW-0560">Oxidoreductase</keyword>
<feature type="binding site" evidence="8">
    <location>
        <position position="205"/>
    </location>
    <ligand>
        <name>Mg(2+)</name>
        <dbReference type="ChEBI" id="CHEBI:18420"/>
    </ligand>
</feature>
<dbReference type="Pfam" id="PF00456">
    <property type="entry name" value="Transketolase_N"/>
    <property type="match status" value="1"/>
</dbReference>
<dbReference type="Gene3D" id="3.40.50.920">
    <property type="match status" value="1"/>
</dbReference>
<dbReference type="Proteomes" id="UP001217500">
    <property type="component" value="Chromosome"/>
</dbReference>
<name>A0AAF0BMS6_9PROT</name>
<evidence type="ECO:0000256" key="3">
    <source>
        <dbReference type="ARBA" id="ARBA00003157"/>
    </source>
</evidence>
<comment type="cofactor">
    <cofactor evidence="2 7">
        <name>thiamine diphosphate</name>
        <dbReference type="ChEBI" id="CHEBI:58937"/>
    </cofactor>
</comment>
<keyword evidence="8" id="KW-0479">Metal-binding</keyword>
<sequence>MKAQNVAIVDRNSPKIDRDTLSHILDLHDRVQWLSAWTIHHANTIRESRDGIKVGGHQASSASLAAVMSALYFGVLTPEDRVAVKPHASPVFHAIQYLMGRQSLDQLQRFRALGGAQSYPSRTKDQDGVDFSTGSVGLGVAVTAFASLVQDHMLDKGLLSADKAGRMIALMGDAELDEGNIYEALIEGCKHGLRNCWWIIDYNRQSLDAISSDRMFTRFQDIFEATGWRVITLKYGKKLEAAFARPGGQTLRDWIDACPNDLYAALTFKGGAAWRERLKADIGSKRGIKAILDDHDDDGLHALMTNLGGHDLELLLETFLGIDSDQPVCFIAYTVKGHGLPLQGHKDNHAGLMNPTQMATFREQMGVPEGREWEPFAGKDDKAEALQAFIDQVAFNRSGERHLKAPVIPVGDDFPTVERAKMSTQVAFGKIMNDLGRGKGPLADRILTTSPDVTVSTNLGGWVNQRGIYSRTAREDRFKSEKVLSPQIWSSSERGQHMELGIAENNLFIALAAMGLAGSLFGERLLPVGTLYDPFINRGLDALNYACYQDARFMLVATPSGITLAPEGGAHQSIHTPLIGMSQPGLAYFEPAFTDELAAIMRWGFEHMQKPEGESVYLRLSTRPLEQPERNGDGWIADMLKGAYWLKEPAEGAELAIVYTGALAPEAIEAHAALLEDVPGAGLLAVTSPDLLHRGWTASVRALGAEARREESHVDRLLSRLAKDAALVTVIDGAPTALSWLGSVRGQRVLPLGFEKFGQSGDIPDLYATYRLGVDAILDAAASAIVLR</sequence>
<comment type="function">
    <text evidence="3 7">Component of the pyruvate dehydrogenase (PDH) complex, that catalyzes the overall conversion of pyruvate to acetyl-CoA and CO(2).</text>
</comment>
<dbReference type="SUPFAM" id="SSF52922">
    <property type="entry name" value="TK C-terminal domain-like"/>
    <property type="match status" value="1"/>
</dbReference>
<dbReference type="SUPFAM" id="SSF52518">
    <property type="entry name" value="Thiamin diphosphate-binding fold (THDP-binding)"/>
    <property type="match status" value="2"/>
</dbReference>
<keyword evidence="11" id="KW-1185">Reference proteome</keyword>
<evidence type="ECO:0000256" key="1">
    <source>
        <dbReference type="ARBA" id="ARBA00001946"/>
    </source>
</evidence>
<dbReference type="KEGG" id="gso:PH603_04360"/>
<gene>
    <name evidence="10" type="ORF">PH603_04360</name>
</gene>
<evidence type="ECO:0000313" key="10">
    <source>
        <dbReference type="EMBL" id="WCL54990.1"/>
    </source>
</evidence>
<feature type="binding site" evidence="8">
    <location>
        <position position="203"/>
    </location>
    <ligand>
        <name>Mg(2+)</name>
        <dbReference type="ChEBI" id="CHEBI:18420"/>
    </ligand>
</feature>
<dbReference type="InterPro" id="IPR005474">
    <property type="entry name" value="Transketolase_N"/>
</dbReference>
<feature type="binding site" evidence="8">
    <location>
        <position position="173"/>
    </location>
    <ligand>
        <name>Mg(2+)</name>
        <dbReference type="ChEBI" id="CHEBI:18420"/>
    </ligand>
</feature>
<dbReference type="EC" id="1.2.4.1" evidence="7"/>
<feature type="domain" description="Transketolase-like pyrimidine-binding" evidence="9">
    <location>
        <begin position="422"/>
        <end position="627"/>
    </location>
</feature>
<comment type="catalytic activity">
    <reaction evidence="6 7">
        <text>N(6)-[(R)-lipoyl]-L-lysyl-[protein] + pyruvate + H(+) = N(6)-[(R)-S(8)-acetyldihydrolipoyl]-L-lysyl-[protein] + CO2</text>
        <dbReference type="Rhea" id="RHEA:19189"/>
        <dbReference type="Rhea" id="RHEA-COMP:10474"/>
        <dbReference type="Rhea" id="RHEA-COMP:10478"/>
        <dbReference type="ChEBI" id="CHEBI:15361"/>
        <dbReference type="ChEBI" id="CHEBI:15378"/>
        <dbReference type="ChEBI" id="CHEBI:16526"/>
        <dbReference type="ChEBI" id="CHEBI:83099"/>
        <dbReference type="ChEBI" id="CHEBI:83111"/>
        <dbReference type="EC" id="1.2.4.1"/>
    </reaction>
</comment>
<dbReference type="PANTHER" id="PTHR43825:SF4">
    <property type="entry name" value="PYRUVATE DEHYDROGENASE E1 COMPONENT"/>
    <property type="match status" value="1"/>
</dbReference>
<dbReference type="InterPro" id="IPR004660">
    <property type="entry name" value="PDH_E1"/>
</dbReference>
<dbReference type="SMART" id="SM00861">
    <property type="entry name" value="Transket_pyr"/>
    <property type="match status" value="1"/>
</dbReference>
<evidence type="ECO:0000256" key="4">
    <source>
        <dbReference type="ARBA" id="ARBA00007131"/>
    </source>
</evidence>
<evidence type="ECO:0000256" key="8">
    <source>
        <dbReference type="PIRSR" id="PIRSR000156-1"/>
    </source>
</evidence>
<evidence type="ECO:0000259" key="9">
    <source>
        <dbReference type="SMART" id="SM00861"/>
    </source>
</evidence>
<evidence type="ECO:0000256" key="6">
    <source>
        <dbReference type="ARBA" id="ARBA00051231"/>
    </source>
</evidence>
<evidence type="ECO:0000313" key="11">
    <source>
        <dbReference type="Proteomes" id="UP001217500"/>
    </source>
</evidence>
<evidence type="ECO:0000256" key="2">
    <source>
        <dbReference type="ARBA" id="ARBA00001964"/>
    </source>
</evidence>
<accession>A0AAF0BMS6</accession>
<protein>
    <recommendedName>
        <fullName evidence="5 7">Pyruvate dehydrogenase E1 component</fullName>
        <ecNumber evidence="7">1.2.4.1</ecNumber>
    </recommendedName>
</protein>
<keyword evidence="8" id="KW-0460">Magnesium</keyword>
<comment type="cofactor">
    <cofactor evidence="1 8">
        <name>Mg(2+)</name>
        <dbReference type="ChEBI" id="CHEBI:18420"/>
    </cofactor>
</comment>
<dbReference type="PANTHER" id="PTHR43825">
    <property type="entry name" value="PYRUVATE DEHYDROGENASE E1 COMPONENT"/>
    <property type="match status" value="1"/>
</dbReference>
<evidence type="ECO:0000256" key="5">
    <source>
        <dbReference type="ARBA" id="ARBA00017172"/>
    </source>
</evidence>
<dbReference type="Gene3D" id="3.40.50.970">
    <property type="match status" value="2"/>
</dbReference>
<dbReference type="InterPro" id="IPR005475">
    <property type="entry name" value="Transketolase-like_Pyr-bd"/>
</dbReference>
<keyword evidence="7" id="KW-0786">Thiamine pyrophosphate</keyword>
<dbReference type="GO" id="GO:0046872">
    <property type="term" value="F:metal ion binding"/>
    <property type="evidence" value="ECO:0007669"/>
    <property type="project" value="UniProtKB-KW"/>
</dbReference>
<comment type="similarity">
    <text evidence="4">Belongs to the transketolase family.</text>
</comment>
<proteinExistence type="inferred from homology"/>
<dbReference type="GO" id="GO:0004739">
    <property type="term" value="F:pyruvate dehydrogenase (acetyl-transferring) activity"/>
    <property type="evidence" value="ECO:0007669"/>
    <property type="project" value="UniProtKB-EC"/>
</dbReference>